<keyword evidence="1" id="KW-1133">Transmembrane helix</keyword>
<dbReference type="EMBL" id="CAXAMN010023618">
    <property type="protein sequence ID" value="CAK9079075.1"/>
    <property type="molecule type" value="Genomic_DNA"/>
</dbReference>
<keyword evidence="3" id="KW-1185">Reference proteome</keyword>
<protein>
    <recommendedName>
        <fullName evidence="4">Transmembrane protein</fullName>
    </recommendedName>
</protein>
<keyword evidence="1" id="KW-0472">Membrane</keyword>
<proteinExistence type="predicted"/>
<gene>
    <name evidence="2" type="ORF">CCMP2556_LOCUS38965</name>
</gene>
<comment type="caution">
    <text evidence="2">The sequence shown here is derived from an EMBL/GenBank/DDBJ whole genome shotgun (WGS) entry which is preliminary data.</text>
</comment>
<name>A0ABP0PST1_9DINO</name>
<dbReference type="Proteomes" id="UP001642484">
    <property type="component" value="Unassembled WGS sequence"/>
</dbReference>
<organism evidence="2 3">
    <name type="scientific">Durusdinium trenchii</name>
    <dbReference type="NCBI Taxonomy" id="1381693"/>
    <lineage>
        <taxon>Eukaryota</taxon>
        <taxon>Sar</taxon>
        <taxon>Alveolata</taxon>
        <taxon>Dinophyceae</taxon>
        <taxon>Suessiales</taxon>
        <taxon>Symbiodiniaceae</taxon>
        <taxon>Durusdinium</taxon>
    </lineage>
</organism>
<feature type="transmembrane region" description="Helical" evidence="1">
    <location>
        <begin position="95"/>
        <end position="117"/>
    </location>
</feature>
<evidence type="ECO:0000313" key="2">
    <source>
        <dbReference type="EMBL" id="CAK9079075.1"/>
    </source>
</evidence>
<reference evidence="2 3" key="1">
    <citation type="submission" date="2024-02" db="EMBL/GenBank/DDBJ databases">
        <authorList>
            <person name="Chen Y."/>
            <person name="Shah S."/>
            <person name="Dougan E. K."/>
            <person name="Thang M."/>
            <person name="Chan C."/>
        </authorList>
    </citation>
    <scope>NUCLEOTIDE SEQUENCE [LARGE SCALE GENOMIC DNA]</scope>
</reference>
<evidence type="ECO:0000256" key="1">
    <source>
        <dbReference type="SAM" id="Phobius"/>
    </source>
</evidence>
<evidence type="ECO:0008006" key="4">
    <source>
        <dbReference type="Google" id="ProtNLM"/>
    </source>
</evidence>
<keyword evidence="1" id="KW-0812">Transmembrane</keyword>
<evidence type="ECO:0000313" key="3">
    <source>
        <dbReference type="Proteomes" id="UP001642484"/>
    </source>
</evidence>
<accession>A0ABP0PST1</accession>
<sequence length="169" mass="19774">MSFEENDDGVRIGLLRDVWQCIASPCFTHSPDYHRLAAIFRPASGGRSLRSTNESFGRFSAMLGIKYDIFRKAQSFPLLRFWYRRAVRFDERSGLLTAGLPLLVTLFAAISVTTTILDRQFEMRDMRARSVSRREQSLEEEHQAMREFLKGTEDEYEMKQIPDTYRMTR</sequence>